<feature type="region of interest" description="Disordered" evidence="3">
    <location>
        <begin position="268"/>
        <end position="297"/>
    </location>
</feature>
<dbReference type="InterPro" id="IPR000467">
    <property type="entry name" value="G_patch_dom"/>
</dbReference>
<dbReference type="SMART" id="SM00443">
    <property type="entry name" value="G_patch"/>
    <property type="match status" value="1"/>
</dbReference>
<dbReference type="Proteomes" id="UP000316726">
    <property type="component" value="Chromosome 16"/>
</dbReference>
<dbReference type="AlphaFoldDB" id="A0A5B8MZV5"/>
<evidence type="ECO:0000256" key="3">
    <source>
        <dbReference type="SAM" id="MobiDB-lite"/>
    </source>
</evidence>
<feature type="compositionally biased region" description="Basic residues" evidence="3">
    <location>
        <begin position="112"/>
        <end position="130"/>
    </location>
</feature>
<evidence type="ECO:0000313" key="6">
    <source>
        <dbReference type="Proteomes" id="UP000316726"/>
    </source>
</evidence>
<feature type="compositionally biased region" description="Low complexity" evidence="3">
    <location>
        <begin position="98"/>
        <end position="108"/>
    </location>
</feature>
<feature type="domain" description="G-patch" evidence="4">
    <location>
        <begin position="20"/>
        <end position="66"/>
    </location>
</feature>
<sequence length="385" mass="42842">MKMKMKEGKSRGVCYQGVEKSSFAYKMMNKLGWSEGRGLGANEQGITSHIRAKKKDDNEGVGVAEAAKAKGDWTVNTSAYDKILSNLRSHHEEGEGGEAATTSGAAAEAKGKRSKGKEKKSKRKLVRAAGRYKKRESAKVVKNYSAEDLAAILGTNSEDVFAQVSQRDCSAAGDDKEGQEEEEPKRKRIVIELELAENKLMKDYKPVKLTSDWWGFKMFTQSTRLLGDQEVKVKGDKSDFTEQDQEDIYTNAKNSVLGKRIGLGMGSREKWEGGKWEGEKKTFDDEEDGSEEEDEGEMSFFFRGESSKKFGVGKKEGDAVSKSKLKDLIVSALKANKKKKMKAKKLKDHVFAQVAENVANVEKFFKVLQSNSSKFGYDGKRVKLT</sequence>
<feature type="compositionally biased region" description="Basic and acidic residues" evidence="3">
    <location>
        <begin position="268"/>
        <end position="283"/>
    </location>
</feature>
<dbReference type="Pfam" id="PF01585">
    <property type="entry name" value="G-patch"/>
    <property type="match status" value="1"/>
</dbReference>
<proteinExistence type="predicted"/>
<evidence type="ECO:0000256" key="2">
    <source>
        <dbReference type="ARBA" id="ARBA00023242"/>
    </source>
</evidence>
<feature type="region of interest" description="Disordered" evidence="3">
    <location>
        <begin position="86"/>
        <end position="130"/>
    </location>
</feature>
<gene>
    <name evidence="5" type="ORF">A3770_16p77400</name>
</gene>
<dbReference type="Pfam" id="PF25879">
    <property type="entry name" value="WHD_LYAR"/>
    <property type="match status" value="1"/>
</dbReference>
<accession>A0A5B8MZV5</accession>
<keyword evidence="6" id="KW-1185">Reference proteome</keyword>
<evidence type="ECO:0000259" key="4">
    <source>
        <dbReference type="PROSITE" id="PS50174"/>
    </source>
</evidence>
<comment type="subcellular location">
    <subcellularLocation>
        <location evidence="1">Nucleus</location>
    </subcellularLocation>
</comment>
<dbReference type="OrthoDB" id="29523at2759"/>
<dbReference type="GO" id="GO:0003676">
    <property type="term" value="F:nucleic acid binding"/>
    <property type="evidence" value="ECO:0007669"/>
    <property type="project" value="InterPro"/>
</dbReference>
<dbReference type="PANTHER" id="PTHR23149">
    <property type="entry name" value="G PATCH DOMAIN CONTAINING PROTEIN"/>
    <property type="match status" value="1"/>
</dbReference>
<dbReference type="InterPro" id="IPR058719">
    <property type="entry name" value="WHD_LYAR"/>
</dbReference>
<dbReference type="GO" id="GO:0005730">
    <property type="term" value="C:nucleolus"/>
    <property type="evidence" value="ECO:0007669"/>
    <property type="project" value="TreeGrafter"/>
</dbReference>
<dbReference type="PANTHER" id="PTHR23149:SF9">
    <property type="entry name" value="G PATCH DOMAIN-CONTAINING PROTEIN 4"/>
    <property type="match status" value="1"/>
</dbReference>
<feature type="region of interest" description="Disordered" evidence="3">
    <location>
        <begin position="165"/>
        <end position="185"/>
    </location>
</feature>
<evidence type="ECO:0000256" key="1">
    <source>
        <dbReference type="ARBA" id="ARBA00004123"/>
    </source>
</evidence>
<protein>
    <recommendedName>
        <fullName evidence="4">G-patch domain-containing protein</fullName>
    </recommendedName>
</protein>
<reference evidence="5 6" key="1">
    <citation type="submission" date="2018-07" db="EMBL/GenBank/DDBJ databases">
        <title>The complete nuclear genome of the prasinophyte Chloropicon primus (CCMP1205).</title>
        <authorList>
            <person name="Pombert J.-F."/>
            <person name="Otis C."/>
            <person name="Turmel M."/>
            <person name="Lemieux C."/>
        </authorList>
    </citation>
    <scope>NUCLEOTIDE SEQUENCE [LARGE SCALE GENOMIC DNA]</scope>
    <source>
        <strain evidence="5 6">CCMP1205</strain>
    </source>
</reference>
<dbReference type="STRING" id="1764295.A0A5B8MZV5"/>
<dbReference type="EMBL" id="CP031049">
    <property type="protein sequence ID" value="QDZ25222.1"/>
    <property type="molecule type" value="Genomic_DNA"/>
</dbReference>
<dbReference type="PROSITE" id="PS50174">
    <property type="entry name" value="G_PATCH"/>
    <property type="match status" value="1"/>
</dbReference>
<name>A0A5B8MZV5_9CHLO</name>
<organism evidence="5 6">
    <name type="scientific">Chloropicon primus</name>
    <dbReference type="NCBI Taxonomy" id="1764295"/>
    <lineage>
        <taxon>Eukaryota</taxon>
        <taxon>Viridiplantae</taxon>
        <taxon>Chlorophyta</taxon>
        <taxon>Chloropicophyceae</taxon>
        <taxon>Chloropicales</taxon>
        <taxon>Chloropicaceae</taxon>
        <taxon>Chloropicon</taxon>
    </lineage>
</organism>
<evidence type="ECO:0000313" key="5">
    <source>
        <dbReference type="EMBL" id="QDZ25222.1"/>
    </source>
</evidence>
<keyword evidence="2" id="KW-0539">Nucleus</keyword>
<dbReference type="InterPro" id="IPR050656">
    <property type="entry name" value="PINX1"/>
</dbReference>
<feature type="compositionally biased region" description="Acidic residues" evidence="3">
    <location>
        <begin position="284"/>
        <end position="297"/>
    </location>
</feature>